<dbReference type="SUPFAM" id="SSF52833">
    <property type="entry name" value="Thioredoxin-like"/>
    <property type="match status" value="1"/>
</dbReference>
<proteinExistence type="predicted"/>
<reference evidence="1" key="1">
    <citation type="submission" date="2020-11" db="EMBL/GenBank/DDBJ databases">
        <authorList>
            <person name="Tran Van P."/>
        </authorList>
    </citation>
    <scope>NUCLEOTIDE SEQUENCE</scope>
</reference>
<evidence type="ECO:0008006" key="2">
    <source>
        <dbReference type="Google" id="ProtNLM"/>
    </source>
</evidence>
<accession>A0A7R9FEH4</accession>
<protein>
    <recommendedName>
        <fullName evidence="2">Thioredoxin domain-containing protein</fullName>
    </recommendedName>
</protein>
<dbReference type="InterPro" id="IPR036249">
    <property type="entry name" value="Thioredoxin-like_sf"/>
</dbReference>
<dbReference type="EMBL" id="OE000030">
    <property type="protein sequence ID" value="CAD7452063.1"/>
    <property type="molecule type" value="Genomic_DNA"/>
</dbReference>
<dbReference type="PANTHER" id="PTHR19991:SF2">
    <property type="entry name" value="GH08893P"/>
    <property type="match status" value="1"/>
</dbReference>
<sequence length="295" mass="32724">MPLRSKLNVAGVVEIFSRGWGWARPDFIPGTLDGHVAGFRWLLTTGAGRYETPRINPGYSTSIVRRPPDARSCLTCDKVLAELEKIDDDTDTFGVDFVKINDKRLAKHYGIKTFPALTYFREREPIIYEGKSNDSWWGTGVSRFGVKGQQVCREGSTGMPGKVSWCATKGQQVCRERSADLPGKVSRFAAKGQQRKFEKTTLVTPDRDSNLNLTVILTLVYCQSSTLDHAATEAGDLMDEDNVLDFLTSLEAMDLPDRIEEVNAKILSKIVEDTDYVAVLFCPDTKACPPTGSSK</sequence>
<organism evidence="1">
    <name type="scientific">Timema tahoe</name>
    <dbReference type="NCBI Taxonomy" id="61484"/>
    <lineage>
        <taxon>Eukaryota</taxon>
        <taxon>Metazoa</taxon>
        <taxon>Ecdysozoa</taxon>
        <taxon>Arthropoda</taxon>
        <taxon>Hexapoda</taxon>
        <taxon>Insecta</taxon>
        <taxon>Pterygota</taxon>
        <taxon>Neoptera</taxon>
        <taxon>Polyneoptera</taxon>
        <taxon>Phasmatodea</taxon>
        <taxon>Timematodea</taxon>
        <taxon>Timematoidea</taxon>
        <taxon>Timematidae</taxon>
        <taxon>Timema</taxon>
    </lineage>
</organism>
<evidence type="ECO:0000313" key="1">
    <source>
        <dbReference type="EMBL" id="CAD7452063.1"/>
    </source>
</evidence>
<gene>
    <name evidence="1" type="ORF">TTEB3V08_LOCUS253</name>
</gene>
<dbReference type="Gene3D" id="3.40.30.10">
    <property type="entry name" value="Glutaredoxin"/>
    <property type="match status" value="1"/>
</dbReference>
<name>A0A7R9FEH4_9NEOP</name>
<dbReference type="PANTHER" id="PTHR19991">
    <property type="entry name" value="L 2 01289"/>
    <property type="match status" value="1"/>
</dbReference>
<dbReference type="AlphaFoldDB" id="A0A7R9FEH4"/>